<feature type="transmembrane region" description="Helical" evidence="3">
    <location>
        <begin position="104"/>
        <end position="122"/>
    </location>
</feature>
<dbReference type="PANTHER" id="PTHR34295">
    <property type="entry name" value="BIOTIN TRANSPORTER BIOY"/>
    <property type="match status" value="1"/>
</dbReference>
<evidence type="ECO:0000256" key="1">
    <source>
        <dbReference type="ARBA" id="ARBA00010692"/>
    </source>
</evidence>
<keyword evidence="3" id="KW-1133">Transmembrane helix</keyword>
<organism evidence="4 5">
    <name type="scientific">Bifidobacterium merycicum</name>
    <dbReference type="NCBI Taxonomy" id="78345"/>
    <lineage>
        <taxon>Bacteria</taxon>
        <taxon>Bacillati</taxon>
        <taxon>Actinomycetota</taxon>
        <taxon>Actinomycetes</taxon>
        <taxon>Bifidobacteriales</taxon>
        <taxon>Bifidobacteriaceae</taxon>
        <taxon>Bifidobacterium</taxon>
    </lineage>
</organism>
<accession>A0A087BAB9</accession>
<dbReference type="RefSeq" id="WP_033523376.1">
    <property type="nucleotide sequence ID" value="NZ_CADAXU010000007.1"/>
</dbReference>
<keyword evidence="5" id="KW-1185">Reference proteome</keyword>
<dbReference type="GO" id="GO:0015225">
    <property type="term" value="F:biotin transmembrane transporter activity"/>
    <property type="evidence" value="ECO:0007669"/>
    <property type="project" value="UniProtKB-UniRule"/>
</dbReference>
<reference evidence="4 5" key="1">
    <citation type="submission" date="2014-03" db="EMBL/GenBank/DDBJ databases">
        <title>Genomics of Bifidobacteria.</title>
        <authorList>
            <person name="Ventura M."/>
            <person name="Milani C."/>
            <person name="Lugli G.A."/>
        </authorList>
    </citation>
    <scope>NUCLEOTIDE SEQUENCE [LARGE SCALE GENOMIC DNA]</scope>
    <source>
        <strain evidence="4 5">LMG 11341</strain>
    </source>
</reference>
<dbReference type="Gene3D" id="1.10.1760.20">
    <property type="match status" value="1"/>
</dbReference>
<comment type="subcellular location">
    <subcellularLocation>
        <location evidence="2">Cell membrane</location>
        <topology evidence="2">Multi-pass membrane protein</topology>
    </subcellularLocation>
</comment>
<dbReference type="eggNOG" id="COG1268">
    <property type="taxonomic scope" value="Bacteria"/>
</dbReference>
<dbReference type="InterPro" id="IPR003784">
    <property type="entry name" value="BioY"/>
</dbReference>
<feature type="transmembrane region" description="Helical" evidence="3">
    <location>
        <begin position="134"/>
        <end position="156"/>
    </location>
</feature>
<dbReference type="OrthoDB" id="9803495at2"/>
<feature type="transmembrane region" description="Helical" evidence="3">
    <location>
        <begin position="48"/>
        <end position="67"/>
    </location>
</feature>
<proteinExistence type="inferred from homology"/>
<feature type="transmembrane region" description="Helical" evidence="3">
    <location>
        <begin position="74"/>
        <end position="98"/>
    </location>
</feature>
<keyword evidence="2 3" id="KW-0472">Membrane</keyword>
<evidence type="ECO:0000313" key="4">
    <source>
        <dbReference type="EMBL" id="KFI67969.1"/>
    </source>
</evidence>
<dbReference type="Proteomes" id="UP000029060">
    <property type="component" value="Unassembled WGS sequence"/>
</dbReference>
<evidence type="ECO:0000256" key="2">
    <source>
        <dbReference type="PIRNR" id="PIRNR016661"/>
    </source>
</evidence>
<evidence type="ECO:0000256" key="3">
    <source>
        <dbReference type="SAM" id="Phobius"/>
    </source>
</evidence>
<dbReference type="STRING" id="78345.BMERY_1925"/>
<name>A0A087BAB9_9BIFI</name>
<dbReference type="GO" id="GO:0005886">
    <property type="term" value="C:plasma membrane"/>
    <property type="evidence" value="ECO:0007669"/>
    <property type="project" value="UniProtKB-SubCell"/>
</dbReference>
<dbReference type="PIRSF" id="PIRSF016661">
    <property type="entry name" value="BioY"/>
    <property type="match status" value="1"/>
</dbReference>
<gene>
    <name evidence="4" type="ORF">BMERY_1925</name>
</gene>
<comment type="similarity">
    <text evidence="1 2">Belongs to the BioY family.</text>
</comment>
<comment type="caution">
    <text evidence="4">The sequence shown here is derived from an EMBL/GenBank/DDBJ whole genome shotgun (WGS) entry which is preliminary data.</text>
</comment>
<dbReference type="AlphaFoldDB" id="A0A087BAB9"/>
<evidence type="ECO:0000313" key="5">
    <source>
        <dbReference type="Proteomes" id="UP000029060"/>
    </source>
</evidence>
<dbReference type="PANTHER" id="PTHR34295:SF1">
    <property type="entry name" value="BIOTIN TRANSPORTER BIOY"/>
    <property type="match status" value="1"/>
</dbReference>
<feature type="transmembrane region" description="Helical" evidence="3">
    <location>
        <begin position="20"/>
        <end position="42"/>
    </location>
</feature>
<feature type="transmembrane region" description="Helical" evidence="3">
    <location>
        <begin position="168"/>
        <end position="193"/>
    </location>
</feature>
<keyword evidence="2" id="KW-0813">Transport</keyword>
<protein>
    <recommendedName>
        <fullName evidence="2">Biotin transporter</fullName>
    </recommendedName>
</protein>
<dbReference type="EMBL" id="JGZC01000015">
    <property type="protein sequence ID" value="KFI67969.1"/>
    <property type="molecule type" value="Genomic_DNA"/>
</dbReference>
<sequence length="198" mass="20122">MRNTFALISARFTTLSRSRIGSVLKSVMFAVLLWAASAAGSIPIPGTPVPITLQTFVVMLAGLMLTWRQAGAAVGMYLAAGAVGLPVFAGGASTLALIGPSAGFLIGFLPAAMLTAVLKGEARTDTAKHAAMTAARYLLAAFAGCVVLDYALGFMVQSALTGISIKVVAIASMGFVVGDIIKVCVAALTAAGLSKLDR</sequence>
<dbReference type="Pfam" id="PF02632">
    <property type="entry name" value="BioY"/>
    <property type="match status" value="1"/>
</dbReference>
<keyword evidence="2" id="KW-1003">Cell membrane</keyword>
<keyword evidence="3" id="KW-0812">Transmembrane</keyword>